<dbReference type="PANTHER" id="PTHR43128">
    <property type="entry name" value="L-2-HYDROXYCARBOXYLATE DEHYDROGENASE (NAD(P)(+))"/>
    <property type="match status" value="1"/>
</dbReference>
<evidence type="ECO:0000256" key="5">
    <source>
        <dbReference type="ARBA" id="ARBA00023027"/>
    </source>
</evidence>
<dbReference type="HAMAP" id="MF_00488">
    <property type="entry name" value="Lactate_dehydrog"/>
    <property type="match status" value="1"/>
</dbReference>
<feature type="binding site" evidence="7">
    <location>
        <begin position="138"/>
        <end position="141"/>
    </location>
    <ligand>
        <name>substrate</name>
    </ligand>
</feature>
<dbReference type="NCBIfam" id="TIGR01771">
    <property type="entry name" value="L-LDH-NAD"/>
    <property type="match status" value="1"/>
</dbReference>
<dbReference type="InterPro" id="IPR036291">
    <property type="entry name" value="NAD(P)-bd_dom_sf"/>
</dbReference>
<evidence type="ECO:0000256" key="7">
    <source>
        <dbReference type="HAMAP-Rule" id="MF_00488"/>
    </source>
</evidence>
<evidence type="ECO:0000259" key="11">
    <source>
        <dbReference type="Pfam" id="PF00056"/>
    </source>
</evidence>
<dbReference type="InterPro" id="IPR015955">
    <property type="entry name" value="Lactate_DH/Glyco_Ohase_4_C"/>
</dbReference>
<feature type="active site" description="Proton acceptor" evidence="7 8">
    <location>
        <position position="193"/>
    </location>
</feature>
<protein>
    <recommendedName>
        <fullName evidence="3 7">L-lactate dehydrogenase</fullName>
        <shortName evidence="7">L-LDH</shortName>
        <ecNumber evidence="3 7">1.1.1.27</ecNumber>
    </recommendedName>
</protein>
<feature type="binding site" evidence="7">
    <location>
        <position position="186"/>
    </location>
    <ligand>
        <name>beta-D-fructose 1,6-bisphosphate</name>
        <dbReference type="ChEBI" id="CHEBI:32966"/>
        <note>allosteric activator</note>
    </ligand>
</feature>
<organism evidence="13">
    <name type="scientific">Paenibacillus sp. BIHB 4019</name>
    <dbReference type="NCBI Taxonomy" id="1870819"/>
    <lineage>
        <taxon>Bacteria</taxon>
        <taxon>Bacillati</taxon>
        <taxon>Bacillota</taxon>
        <taxon>Bacilli</taxon>
        <taxon>Bacillales</taxon>
        <taxon>Paenibacillaceae</taxon>
        <taxon>Paenibacillus</taxon>
    </lineage>
</organism>
<evidence type="ECO:0000256" key="3">
    <source>
        <dbReference type="ARBA" id="ARBA00012967"/>
    </source>
</evidence>
<comment type="pathway">
    <text evidence="1 7">Fermentation; pyruvate fermentation to lactate; (S)-lactate from pyruvate: step 1/1.</text>
</comment>
<comment type="similarity">
    <text evidence="2 7">Belongs to the LDH/MDH superfamily. LDH family.</text>
</comment>
<feature type="domain" description="Lactate/malate dehydrogenase C-terminal" evidence="12">
    <location>
        <begin position="163"/>
        <end position="321"/>
    </location>
</feature>
<keyword evidence="7" id="KW-0021">Allosteric enzyme</keyword>
<feature type="binding site" evidence="9">
    <location>
        <begin position="28"/>
        <end position="33"/>
    </location>
    <ligand>
        <name>NAD(+)</name>
        <dbReference type="ChEBI" id="CHEBI:57540"/>
    </ligand>
</feature>
<comment type="activity regulation">
    <text evidence="7">Allosterically activated by fructose 1,6-bisphosphate (FBP).</text>
</comment>
<dbReference type="NCBIfam" id="NF000824">
    <property type="entry name" value="PRK00066.1"/>
    <property type="match status" value="1"/>
</dbReference>
<dbReference type="GO" id="GO:0004459">
    <property type="term" value="F:L-lactate dehydrogenase (NAD+) activity"/>
    <property type="evidence" value="ECO:0007669"/>
    <property type="project" value="UniProtKB-UniRule"/>
</dbReference>
<comment type="subcellular location">
    <subcellularLocation>
        <location evidence="7">Cytoplasm</location>
    </subcellularLocation>
</comment>
<dbReference type="GO" id="GO:0005737">
    <property type="term" value="C:cytoplasm"/>
    <property type="evidence" value="ECO:0007669"/>
    <property type="project" value="UniProtKB-SubCell"/>
</dbReference>
<feature type="binding site" evidence="7">
    <location>
        <begin position="136"/>
        <end position="138"/>
    </location>
    <ligand>
        <name>NAD(+)</name>
        <dbReference type="ChEBI" id="CHEBI:57540"/>
    </ligand>
</feature>
<feature type="binding site" evidence="7">
    <location>
        <position position="32"/>
    </location>
    <ligand>
        <name>NAD(+)</name>
        <dbReference type="ChEBI" id="CHEBI:57540"/>
    </ligand>
</feature>
<keyword evidence="10" id="KW-0812">Transmembrane</keyword>
<evidence type="ECO:0000259" key="12">
    <source>
        <dbReference type="Pfam" id="PF02866"/>
    </source>
</evidence>
<evidence type="ECO:0000256" key="8">
    <source>
        <dbReference type="PIRSR" id="PIRSR000102-1"/>
    </source>
</evidence>
<feature type="binding site" evidence="9">
    <location>
        <position position="113"/>
    </location>
    <ligand>
        <name>NAD(+)</name>
        <dbReference type="ChEBI" id="CHEBI:57540"/>
    </ligand>
</feature>
<feature type="binding site" evidence="7">
    <location>
        <position position="100"/>
    </location>
    <ligand>
        <name>substrate</name>
    </ligand>
</feature>
<dbReference type="UniPathway" id="UPA00554">
    <property type="reaction ID" value="UER00611"/>
</dbReference>
<keyword evidence="5 7" id="KW-0520">NAD</keyword>
<evidence type="ECO:0000256" key="10">
    <source>
        <dbReference type="SAM" id="Phobius"/>
    </source>
</evidence>
<sequence>MAKAKLEVTTSLDRERSDMKKSRIVVIGAGAVGSTTAYTLLLRNRMDELVLIDANEKKAIGDALDMNHGMPFLGGTKVWAGTYEDCKGADIIIITAGVAQRPGEERIQLLKRNVAIFDQIIDEVLKYNDDGILLIASNPVDVMSYFSLRKSRWPVNRVIGSGTLLDSARFRYLIGEELNIDPRSVHAPIIGEHGDSELPVWSLSNVAGTELGLNDEQKERIFTGTRDAAYQIIEAKGATYYAIALALDRICTAILQDEGAVLNVSTLLDNYLGVSDVYIGVPCVVDRSGIRNVLELTLSDEETALFQKSANKLKGLIESIRDEME</sequence>
<dbReference type="CDD" id="cd05292">
    <property type="entry name" value="LDH_2"/>
    <property type="match status" value="1"/>
</dbReference>
<dbReference type="PIRSF" id="PIRSF000102">
    <property type="entry name" value="Lac_mal_DH"/>
    <property type="match status" value="1"/>
</dbReference>
<keyword evidence="7" id="KW-0963">Cytoplasm</keyword>
<dbReference type="FunFam" id="3.40.50.720:FF:000018">
    <property type="entry name" value="Malate dehydrogenase"/>
    <property type="match status" value="1"/>
</dbReference>
<evidence type="ECO:0000256" key="4">
    <source>
        <dbReference type="ARBA" id="ARBA00023002"/>
    </source>
</evidence>
<dbReference type="EMBL" id="CP016808">
    <property type="protein sequence ID" value="ANY66822.1"/>
    <property type="molecule type" value="Genomic_DNA"/>
</dbReference>
<dbReference type="AlphaFoldDB" id="A0A1B2DGI3"/>
<comment type="caution">
    <text evidence="7">Lacks conserved residue(s) required for the propagation of feature annotation.</text>
</comment>
<feature type="domain" description="Lactate/malate dehydrogenase N-terminal" evidence="11">
    <location>
        <begin position="23"/>
        <end position="160"/>
    </location>
</feature>
<name>A0A1B2DGI3_9BACL</name>
<dbReference type="InterPro" id="IPR022383">
    <property type="entry name" value="Lactate/malate_DH_C"/>
</dbReference>
<feature type="binding site" evidence="7">
    <location>
        <position position="161"/>
    </location>
    <ligand>
        <name>NAD(+)</name>
        <dbReference type="ChEBI" id="CHEBI:57540"/>
    </ligand>
</feature>
<feature type="binding site" evidence="7">
    <location>
        <begin position="166"/>
        <end position="169"/>
    </location>
    <ligand>
        <name>substrate</name>
    </ligand>
</feature>
<dbReference type="PRINTS" id="PR00086">
    <property type="entry name" value="LLDHDRGNASE"/>
</dbReference>
<evidence type="ECO:0000313" key="13">
    <source>
        <dbReference type="EMBL" id="ANY66822.1"/>
    </source>
</evidence>
<evidence type="ECO:0000256" key="6">
    <source>
        <dbReference type="ARBA" id="ARBA00049258"/>
    </source>
</evidence>
<keyword evidence="10" id="KW-1133">Transmembrane helix</keyword>
<comment type="subunit">
    <text evidence="7">Homotetramer.</text>
</comment>
<dbReference type="Gene3D" id="3.90.110.10">
    <property type="entry name" value="Lactate dehydrogenase/glycoside hydrolase, family 4, C-terminal"/>
    <property type="match status" value="1"/>
</dbReference>
<dbReference type="InterPro" id="IPR001557">
    <property type="entry name" value="L-lactate/malate_DH"/>
</dbReference>
<dbReference type="PROSITE" id="PS00064">
    <property type="entry name" value="L_LDH"/>
    <property type="match status" value="1"/>
</dbReference>
<dbReference type="Pfam" id="PF00056">
    <property type="entry name" value="Ldh_1_N"/>
    <property type="match status" value="1"/>
</dbReference>
<evidence type="ECO:0000256" key="9">
    <source>
        <dbReference type="PIRSR" id="PIRSR000102-3"/>
    </source>
</evidence>
<dbReference type="InterPro" id="IPR018177">
    <property type="entry name" value="L-lactate_DH_AS"/>
</dbReference>
<gene>
    <name evidence="7" type="primary">ldh</name>
    <name evidence="13" type="ORF">BBD42_10365</name>
</gene>
<evidence type="ECO:0000256" key="2">
    <source>
        <dbReference type="ARBA" id="ARBA00006054"/>
    </source>
</evidence>
<evidence type="ECO:0000256" key="1">
    <source>
        <dbReference type="ARBA" id="ARBA00004843"/>
    </source>
</evidence>
<feature type="binding site" evidence="7 9">
    <location>
        <position position="53"/>
    </location>
    <ligand>
        <name>NAD(+)</name>
        <dbReference type="ChEBI" id="CHEBI:57540"/>
    </ligand>
</feature>
<dbReference type="GO" id="GO:0006096">
    <property type="term" value="P:glycolytic process"/>
    <property type="evidence" value="ECO:0007669"/>
    <property type="project" value="UniProtKB-UniRule"/>
</dbReference>
<feature type="transmembrane region" description="Helical" evidence="10">
    <location>
        <begin position="24"/>
        <end position="42"/>
    </location>
</feature>
<keyword evidence="7" id="KW-0597">Phosphoprotein</keyword>
<feature type="binding site" evidence="7">
    <location>
        <position position="106"/>
    </location>
    <ligand>
        <name>substrate</name>
    </ligand>
</feature>
<feature type="binding site" evidence="7">
    <location>
        <position position="58"/>
    </location>
    <ligand>
        <name>NAD(+)</name>
        <dbReference type="ChEBI" id="CHEBI:57540"/>
    </ligand>
</feature>
<dbReference type="NCBIfam" id="NF004863">
    <property type="entry name" value="PRK06223.1"/>
    <property type="match status" value="1"/>
</dbReference>
<dbReference type="SUPFAM" id="SSF51735">
    <property type="entry name" value="NAD(P)-binding Rossmann-fold domains"/>
    <property type="match status" value="1"/>
</dbReference>
<proteinExistence type="inferred from homology"/>
<keyword evidence="4 7" id="KW-0560">Oxidoreductase</keyword>
<keyword evidence="10" id="KW-0472">Membrane</keyword>
<dbReference type="PANTHER" id="PTHR43128:SF16">
    <property type="entry name" value="L-LACTATE DEHYDROGENASE"/>
    <property type="match status" value="1"/>
</dbReference>
<dbReference type="InterPro" id="IPR011304">
    <property type="entry name" value="L-lactate_DH"/>
</dbReference>
<dbReference type="GO" id="GO:0006089">
    <property type="term" value="P:lactate metabolic process"/>
    <property type="evidence" value="ECO:0007669"/>
    <property type="project" value="TreeGrafter"/>
</dbReference>
<dbReference type="InterPro" id="IPR001236">
    <property type="entry name" value="Lactate/malate_DH_N"/>
</dbReference>
<dbReference type="Gene3D" id="3.40.50.720">
    <property type="entry name" value="NAD(P)-binding Rossmann-like Domain"/>
    <property type="match status" value="1"/>
</dbReference>
<dbReference type="SUPFAM" id="SSF56327">
    <property type="entry name" value="LDH C-terminal domain-like"/>
    <property type="match status" value="1"/>
</dbReference>
<dbReference type="EC" id="1.1.1.27" evidence="3 7"/>
<comment type="catalytic activity">
    <reaction evidence="6 7">
        <text>(S)-lactate + NAD(+) = pyruvate + NADH + H(+)</text>
        <dbReference type="Rhea" id="RHEA:23444"/>
        <dbReference type="ChEBI" id="CHEBI:15361"/>
        <dbReference type="ChEBI" id="CHEBI:15378"/>
        <dbReference type="ChEBI" id="CHEBI:16651"/>
        <dbReference type="ChEBI" id="CHEBI:57540"/>
        <dbReference type="ChEBI" id="CHEBI:57945"/>
        <dbReference type="EC" id="1.1.1.27"/>
    </reaction>
</comment>
<feature type="binding site" evidence="7">
    <location>
        <position position="171"/>
    </location>
    <ligand>
        <name>beta-D-fructose 1,6-bisphosphate</name>
        <dbReference type="ChEBI" id="CHEBI:32966"/>
        <note>allosteric activator</note>
    </ligand>
</feature>
<feature type="modified residue" description="Phosphotyrosine" evidence="7">
    <location>
        <position position="230"/>
    </location>
</feature>
<accession>A0A1B2DGI3</accession>
<comment type="function">
    <text evidence="7">Catalyzes the conversion of lactate to pyruvate.</text>
</comment>
<feature type="binding site" evidence="7">
    <location>
        <begin position="97"/>
        <end position="98"/>
    </location>
    <ligand>
        <name>NAD(+)</name>
        <dbReference type="ChEBI" id="CHEBI:57540"/>
    </ligand>
</feature>
<feature type="binding site" evidence="7">
    <location>
        <position position="83"/>
    </location>
    <ligand>
        <name>NAD(+)</name>
        <dbReference type="ChEBI" id="CHEBI:57540"/>
    </ligand>
</feature>
<feature type="binding site" evidence="7">
    <location>
        <position position="239"/>
    </location>
    <ligand>
        <name>substrate</name>
    </ligand>
</feature>
<dbReference type="Pfam" id="PF02866">
    <property type="entry name" value="Ldh_1_C"/>
    <property type="match status" value="1"/>
</dbReference>
<reference evidence="13" key="1">
    <citation type="submission" date="2016-08" db="EMBL/GenBank/DDBJ databases">
        <title>Complete Genome Seqeunce of Paenibacillus sp. BIHB 4019 from tea rhizoplane.</title>
        <authorList>
            <person name="Thakur R."/>
            <person name="Swarnkar M.K."/>
            <person name="Gulati A."/>
        </authorList>
    </citation>
    <scope>NUCLEOTIDE SEQUENCE [LARGE SCALE GENOMIC DNA]</scope>
    <source>
        <strain evidence="13">BIHB4019</strain>
    </source>
</reference>